<gene>
    <name evidence="1" type="ORF">UFOPK3376_01762</name>
</gene>
<dbReference type="AlphaFoldDB" id="A0A6J7EIE5"/>
<organism evidence="1">
    <name type="scientific">freshwater metagenome</name>
    <dbReference type="NCBI Taxonomy" id="449393"/>
    <lineage>
        <taxon>unclassified sequences</taxon>
        <taxon>metagenomes</taxon>
        <taxon>ecological metagenomes</taxon>
    </lineage>
</organism>
<protein>
    <submittedName>
        <fullName evidence="1">Unannotated protein</fullName>
    </submittedName>
</protein>
<dbReference type="EMBL" id="CAFBLP010000043">
    <property type="protein sequence ID" value="CAB4883177.1"/>
    <property type="molecule type" value="Genomic_DNA"/>
</dbReference>
<accession>A0A6J7EIE5</accession>
<evidence type="ECO:0000313" key="1">
    <source>
        <dbReference type="EMBL" id="CAB4883177.1"/>
    </source>
</evidence>
<name>A0A6J7EIE5_9ZZZZ</name>
<proteinExistence type="predicted"/>
<reference evidence="1" key="1">
    <citation type="submission" date="2020-05" db="EMBL/GenBank/DDBJ databases">
        <authorList>
            <person name="Chiriac C."/>
            <person name="Salcher M."/>
            <person name="Ghai R."/>
            <person name="Kavagutti S V."/>
        </authorList>
    </citation>
    <scope>NUCLEOTIDE SEQUENCE</scope>
</reference>
<sequence>MENAITLASDIPVMHTPTGGWHGDMPEPVLARCNEPLVPGAPDLRGTWRVVGVERGGQAAPADDPVYGHIQRIEQAGNRLVVTAGHIIHDMVVDGTEDNGVHDVAEFDLKTPIVVVATYEDGVHVLRPVGFPIEVTRRLDGEHMIWQYLDFVARLERIHS</sequence>